<protein>
    <submittedName>
        <fullName evidence="1">Uncharacterized protein</fullName>
    </submittedName>
</protein>
<name>A0A8H2HGU0_ORBOL</name>
<sequence length="130" mass="14986">MWQFIQKLGFCNLFERGSRKFYPRSQPKLCPIWGTRPISLQSFDTIGSHPRGLLCHAADPTISEGAPRMLSRRAACRDPFYSEYIDISQFCCFPYISCNRSSRLASERMPSPLLSRRARDCTRAPCLFQL</sequence>
<organism evidence="1 2">
    <name type="scientific">Orbilia oligospora</name>
    <name type="common">Nematode-trapping fungus</name>
    <name type="synonym">Arthrobotrys oligospora</name>
    <dbReference type="NCBI Taxonomy" id="2813651"/>
    <lineage>
        <taxon>Eukaryota</taxon>
        <taxon>Fungi</taxon>
        <taxon>Dikarya</taxon>
        <taxon>Ascomycota</taxon>
        <taxon>Pezizomycotina</taxon>
        <taxon>Orbiliomycetes</taxon>
        <taxon>Orbiliales</taxon>
        <taxon>Orbiliaceae</taxon>
        <taxon>Orbilia</taxon>
    </lineage>
</organism>
<proteinExistence type="predicted"/>
<comment type="caution">
    <text evidence="1">The sequence shown here is derived from an EMBL/GenBank/DDBJ whole genome shotgun (WGS) entry which is preliminary data.</text>
</comment>
<accession>A0A8H2HGU0</accession>
<evidence type="ECO:0000313" key="1">
    <source>
        <dbReference type="EMBL" id="TGJ66269.1"/>
    </source>
</evidence>
<gene>
    <name evidence="1" type="ORF">EYR41_007914</name>
</gene>
<dbReference type="Proteomes" id="UP000297595">
    <property type="component" value="Unassembled WGS sequence"/>
</dbReference>
<reference evidence="1 2" key="1">
    <citation type="submission" date="2019-03" db="EMBL/GenBank/DDBJ databases">
        <title>Nematode-trapping fungi genome.</title>
        <authorList>
            <person name="Vidal-Diez De Ulzurrun G."/>
        </authorList>
    </citation>
    <scope>NUCLEOTIDE SEQUENCE [LARGE SCALE GENOMIC DNA]</scope>
    <source>
        <strain evidence="1 2">TWF154</strain>
    </source>
</reference>
<evidence type="ECO:0000313" key="2">
    <source>
        <dbReference type="Proteomes" id="UP000297595"/>
    </source>
</evidence>
<dbReference type="EMBL" id="SOZJ01000005">
    <property type="protein sequence ID" value="TGJ66269.1"/>
    <property type="molecule type" value="Genomic_DNA"/>
</dbReference>
<dbReference type="AlphaFoldDB" id="A0A8H2HGU0"/>